<proteinExistence type="predicted"/>
<comment type="caution">
    <text evidence="2">The sequence shown here is derived from an EMBL/GenBank/DDBJ whole genome shotgun (WGS) entry which is preliminary data.</text>
</comment>
<keyword evidence="1" id="KW-0472">Membrane</keyword>
<gene>
    <name evidence="2" type="ORF">BIFADO_02375</name>
</gene>
<keyword evidence="1" id="KW-1133">Transmembrane helix</keyword>
<protein>
    <submittedName>
        <fullName evidence="2">Uncharacterized protein</fullName>
    </submittedName>
</protein>
<feature type="transmembrane region" description="Helical" evidence="1">
    <location>
        <begin position="6"/>
        <end position="24"/>
    </location>
</feature>
<evidence type="ECO:0000313" key="3">
    <source>
        <dbReference type="Proteomes" id="UP000003773"/>
    </source>
</evidence>
<dbReference type="EMBL" id="AAXD02000074">
    <property type="protein sequence ID" value="EDN82247.1"/>
    <property type="molecule type" value="Genomic_DNA"/>
</dbReference>
<dbReference type="Proteomes" id="UP000003773">
    <property type="component" value="Unassembled WGS sequence"/>
</dbReference>
<name>A7A932_BIFAD</name>
<evidence type="ECO:0000313" key="2">
    <source>
        <dbReference type="EMBL" id="EDN82247.1"/>
    </source>
</evidence>
<dbReference type="HOGENOM" id="CLU_3325064_0_0_11"/>
<reference evidence="2 3" key="1">
    <citation type="submission" date="2007-04" db="EMBL/GenBank/DDBJ databases">
        <authorList>
            <person name="Fulton L."/>
            <person name="Clifton S."/>
            <person name="Fulton B."/>
            <person name="Xu J."/>
            <person name="Minx P."/>
            <person name="Pepin K.H."/>
            <person name="Johnson M."/>
            <person name="Thiruvilangam P."/>
            <person name="Bhonagiri V."/>
            <person name="Nash W.E."/>
            <person name="Mardis E.R."/>
            <person name="Wilson R.K."/>
        </authorList>
    </citation>
    <scope>NUCLEOTIDE SEQUENCE [LARGE SCALE GENOMIC DNA]</scope>
    <source>
        <strain evidence="2 3">L2-32</strain>
    </source>
</reference>
<dbReference type="AlphaFoldDB" id="A7A932"/>
<reference evidence="2 3" key="2">
    <citation type="submission" date="2007-05" db="EMBL/GenBank/DDBJ databases">
        <title>Draft genome sequence of Bifidobacterium adolescentis (L2-32).</title>
        <authorList>
            <person name="Sudarsanam P."/>
            <person name="Ley R."/>
            <person name="Guruge J."/>
            <person name="Turnbaugh P.J."/>
            <person name="Mahowald M."/>
            <person name="Liep D."/>
            <person name="Gordon J."/>
        </authorList>
    </citation>
    <scope>NUCLEOTIDE SEQUENCE [LARGE SCALE GENOMIC DNA]</scope>
    <source>
        <strain evidence="2 3">L2-32</strain>
    </source>
</reference>
<sequence>MVVSVPPVGCDCVILMIVYLLSFFDLRFLDLRFAVWFA</sequence>
<evidence type="ECO:0000256" key="1">
    <source>
        <dbReference type="SAM" id="Phobius"/>
    </source>
</evidence>
<accession>A7A932</accession>
<organism evidence="2 3">
    <name type="scientific">Bifidobacterium adolescentis L2-32</name>
    <dbReference type="NCBI Taxonomy" id="411481"/>
    <lineage>
        <taxon>Bacteria</taxon>
        <taxon>Bacillati</taxon>
        <taxon>Actinomycetota</taxon>
        <taxon>Actinomycetes</taxon>
        <taxon>Bifidobacteriales</taxon>
        <taxon>Bifidobacteriaceae</taxon>
        <taxon>Bifidobacterium</taxon>
    </lineage>
</organism>
<keyword evidence="1" id="KW-0812">Transmembrane</keyword>